<dbReference type="AlphaFoldDB" id="A0A5B7ER96"/>
<reference evidence="1 2" key="1">
    <citation type="submission" date="2019-05" db="EMBL/GenBank/DDBJ databases">
        <title>Another draft genome of Portunus trituberculatus and its Hox gene families provides insights of decapod evolution.</title>
        <authorList>
            <person name="Jeong J.-H."/>
            <person name="Song I."/>
            <person name="Kim S."/>
            <person name="Choi T."/>
            <person name="Kim D."/>
            <person name="Ryu S."/>
            <person name="Kim W."/>
        </authorList>
    </citation>
    <scope>NUCLEOTIDE SEQUENCE [LARGE SCALE GENOMIC DNA]</scope>
    <source>
        <tissue evidence="1">Muscle</tissue>
    </source>
</reference>
<sequence length="138" mass="15886">MAYFFVQCSRWERVTGSGDERPSQTRPDHRRRYVYIATTAILSTRETDFCFDALVLGSVLILASGHISSCKPCWIVTSFLLLRAQTSRPHALYITVLSYHSGEHGKTMIFMMNRKKSSWSIVWRGDNTQRPLPQDANR</sequence>
<evidence type="ECO:0000313" key="1">
    <source>
        <dbReference type="EMBL" id="MPC37280.1"/>
    </source>
</evidence>
<accession>A0A5B7ER96</accession>
<evidence type="ECO:0000313" key="2">
    <source>
        <dbReference type="Proteomes" id="UP000324222"/>
    </source>
</evidence>
<protein>
    <submittedName>
        <fullName evidence="1">Uncharacterized protein</fullName>
    </submittedName>
</protein>
<gene>
    <name evidence="1" type="ORF">E2C01_030754</name>
</gene>
<dbReference type="Proteomes" id="UP000324222">
    <property type="component" value="Unassembled WGS sequence"/>
</dbReference>
<dbReference type="EMBL" id="VSRR010003735">
    <property type="protein sequence ID" value="MPC37280.1"/>
    <property type="molecule type" value="Genomic_DNA"/>
</dbReference>
<keyword evidence="2" id="KW-1185">Reference proteome</keyword>
<organism evidence="1 2">
    <name type="scientific">Portunus trituberculatus</name>
    <name type="common">Swimming crab</name>
    <name type="synonym">Neptunus trituberculatus</name>
    <dbReference type="NCBI Taxonomy" id="210409"/>
    <lineage>
        <taxon>Eukaryota</taxon>
        <taxon>Metazoa</taxon>
        <taxon>Ecdysozoa</taxon>
        <taxon>Arthropoda</taxon>
        <taxon>Crustacea</taxon>
        <taxon>Multicrustacea</taxon>
        <taxon>Malacostraca</taxon>
        <taxon>Eumalacostraca</taxon>
        <taxon>Eucarida</taxon>
        <taxon>Decapoda</taxon>
        <taxon>Pleocyemata</taxon>
        <taxon>Brachyura</taxon>
        <taxon>Eubrachyura</taxon>
        <taxon>Portunoidea</taxon>
        <taxon>Portunidae</taxon>
        <taxon>Portuninae</taxon>
        <taxon>Portunus</taxon>
    </lineage>
</organism>
<proteinExistence type="predicted"/>
<comment type="caution">
    <text evidence="1">The sequence shown here is derived from an EMBL/GenBank/DDBJ whole genome shotgun (WGS) entry which is preliminary data.</text>
</comment>
<name>A0A5B7ER96_PORTR</name>